<feature type="domain" description="USP" evidence="8">
    <location>
        <begin position="446"/>
        <end position="811"/>
    </location>
</feature>
<dbReference type="PANTHER" id="PTHR24006">
    <property type="entry name" value="UBIQUITIN CARBOXYL-TERMINAL HYDROLASE"/>
    <property type="match status" value="1"/>
</dbReference>
<dbReference type="AlphaFoldDB" id="A0A7C8QGP4"/>
<organism evidence="9 10">
    <name type="scientific">Orbilia oligospora</name>
    <name type="common">Nematode-trapping fungus</name>
    <name type="synonym">Arthrobotrys oligospora</name>
    <dbReference type="NCBI Taxonomy" id="2813651"/>
    <lineage>
        <taxon>Eukaryota</taxon>
        <taxon>Fungi</taxon>
        <taxon>Dikarya</taxon>
        <taxon>Ascomycota</taxon>
        <taxon>Pezizomycotina</taxon>
        <taxon>Orbiliomycetes</taxon>
        <taxon>Orbiliales</taxon>
        <taxon>Orbiliaceae</taxon>
        <taxon>Orbilia</taxon>
    </lineage>
</organism>
<dbReference type="GO" id="GO:0004843">
    <property type="term" value="F:cysteine-type deubiquitinase activity"/>
    <property type="evidence" value="ECO:0007669"/>
    <property type="project" value="UniProtKB-UniRule"/>
</dbReference>
<feature type="region of interest" description="Disordered" evidence="7">
    <location>
        <begin position="226"/>
        <end position="260"/>
    </location>
</feature>
<evidence type="ECO:0000313" key="9">
    <source>
        <dbReference type="EMBL" id="KAF3210376.1"/>
    </source>
</evidence>
<evidence type="ECO:0000256" key="7">
    <source>
        <dbReference type="SAM" id="MobiDB-lite"/>
    </source>
</evidence>
<name>A0A7C8QGP4_ORBOL</name>
<gene>
    <name evidence="9" type="ORF">TWF106_010672</name>
</gene>
<dbReference type="PROSITE" id="PS50235">
    <property type="entry name" value="USP_3"/>
    <property type="match status" value="1"/>
</dbReference>
<keyword evidence="2 6" id="KW-0645">Protease</keyword>
<dbReference type="Proteomes" id="UP000472727">
    <property type="component" value="Unassembled WGS sequence"/>
</dbReference>
<dbReference type="GO" id="GO:0005634">
    <property type="term" value="C:nucleus"/>
    <property type="evidence" value="ECO:0007669"/>
    <property type="project" value="TreeGrafter"/>
</dbReference>
<evidence type="ECO:0000256" key="2">
    <source>
        <dbReference type="ARBA" id="ARBA00022670"/>
    </source>
</evidence>
<proteinExistence type="inferred from homology"/>
<dbReference type="Gene3D" id="3.90.70.10">
    <property type="entry name" value="Cysteine proteinases"/>
    <property type="match status" value="1"/>
</dbReference>
<feature type="region of interest" description="Disordered" evidence="7">
    <location>
        <begin position="350"/>
        <end position="378"/>
    </location>
</feature>
<reference evidence="9 10" key="1">
    <citation type="submission" date="2019-06" db="EMBL/GenBank/DDBJ databases">
        <authorList>
            <person name="Palmer J.M."/>
        </authorList>
    </citation>
    <scope>NUCLEOTIDE SEQUENCE [LARGE SCALE GENOMIC DNA]</scope>
    <source>
        <strain evidence="9 10">TWF106</strain>
    </source>
</reference>
<evidence type="ECO:0000256" key="3">
    <source>
        <dbReference type="ARBA" id="ARBA00022786"/>
    </source>
</evidence>
<dbReference type="PANTHER" id="PTHR24006:SF687">
    <property type="entry name" value="UBIQUITIN CARBOXYL-TERMINAL HYDROLASE 10"/>
    <property type="match status" value="1"/>
</dbReference>
<feature type="region of interest" description="Disordered" evidence="7">
    <location>
        <begin position="577"/>
        <end position="600"/>
    </location>
</feature>
<dbReference type="PROSITE" id="PS00973">
    <property type="entry name" value="USP_2"/>
    <property type="match status" value="1"/>
</dbReference>
<sequence length="855" mass="94497">MNHHQYSQMPPHGPYIPQQMMGPPPPPPPPPPPHHHHHHHHAHQHQNQHAHQHQQHQHQPSYPPHPQHVLPYSQHPPPHPSQAQDYRPPHFHQPNRPLIVSTPASYIPQYPIIPHHMPNTFYRPSHLQPNVPPYYPPQEIHQPPADIPSPASLPREPVVSNPASSPTQSTKPIEESCETKYGTPTSPSPILYSPMIPIVVPLQEGHELNPLRLPWFSAPDKPFPFRKPKTVKTKDTVPQKITPPDPNSLLATRPSTSDPPLGNIISLTAETKDNFSAELESNEQNTVIGLDIATSPSTDRALKLANTSAFTIPSIPVVPFIPAIHKPRKSADATPVPSDLEKAQGFAGETEALEDSKGTGAQTATEDQPLPPPPPKSWADLVRSKAVKISTTSNPPVLPSTNGLSITPVNLGDTQSRTLAEVLQAFDVTQLRGSGSGWKVPLMEPRGLINTGNMCFMNSILQALLFCGPFFLFLDAVSRKVAHNFKNETPLIDAMIMFMREFRRVTPGSLLSSDSPISDMMLSGDPFVPEYVYEAVKGLKRFSSMRRGHQQDAEEFLNFFLDVLHEECVAAIKSGEGSKQGSAAHPNNTAAPSQGDDSGWLEVGHKQKTTITRNIGHISGISPVTKIFGGQMRNELRISGQRSSVMREPYQSLQLDIQNSNIHSIVDALRQISIPEQLQGGDFKSARGASASATKQAFIDSLPPVLILHLKRFQYNNTGGTQKIWKSIGYPLDLEIPSEALSPTRRSSAQPARYKLTSVVYHHGKSATNGHYTVDVKRQDGWIRIDDTVVKRITGNDVVVNDGLYNLESRKRVVSEENGWKEVSFATKVSGKAMSATNNSSRDDKVAYLLFYEMQ</sequence>
<keyword evidence="5 6" id="KW-0788">Thiol protease</keyword>
<feature type="compositionally biased region" description="Polar residues" evidence="7">
    <location>
        <begin position="161"/>
        <end position="171"/>
    </location>
</feature>
<dbReference type="Pfam" id="PF00443">
    <property type="entry name" value="UCH"/>
    <property type="match status" value="1"/>
</dbReference>
<dbReference type="GO" id="GO:0005829">
    <property type="term" value="C:cytosol"/>
    <property type="evidence" value="ECO:0007669"/>
    <property type="project" value="TreeGrafter"/>
</dbReference>
<feature type="region of interest" description="Disordered" evidence="7">
    <location>
        <begin position="1"/>
        <end position="98"/>
    </location>
</feature>
<dbReference type="CDD" id="cd02257">
    <property type="entry name" value="Peptidase_C19"/>
    <property type="match status" value="1"/>
</dbReference>
<evidence type="ECO:0000256" key="1">
    <source>
        <dbReference type="ARBA" id="ARBA00000707"/>
    </source>
</evidence>
<feature type="compositionally biased region" description="Pro residues" evidence="7">
    <location>
        <begin position="22"/>
        <end position="32"/>
    </location>
</feature>
<feature type="compositionally biased region" description="Polar residues" evidence="7">
    <location>
        <begin position="249"/>
        <end position="258"/>
    </location>
</feature>
<dbReference type="InterPro" id="IPR038765">
    <property type="entry name" value="Papain-like_cys_pep_sf"/>
</dbReference>
<keyword evidence="3 6" id="KW-0833">Ubl conjugation pathway</keyword>
<dbReference type="GO" id="GO:0016579">
    <property type="term" value="P:protein deubiquitination"/>
    <property type="evidence" value="ECO:0007669"/>
    <property type="project" value="InterPro"/>
</dbReference>
<dbReference type="InterPro" id="IPR050164">
    <property type="entry name" value="Peptidase_C19"/>
</dbReference>
<dbReference type="GO" id="GO:0006508">
    <property type="term" value="P:proteolysis"/>
    <property type="evidence" value="ECO:0007669"/>
    <property type="project" value="UniProtKB-KW"/>
</dbReference>
<feature type="compositionally biased region" description="Basic residues" evidence="7">
    <location>
        <begin position="33"/>
        <end position="56"/>
    </location>
</feature>
<dbReference type="EMBL" id="WIWS01000080">
    <property type="protein sequence ID" value="KAF3210376.1"/>
    <property type="molecule type" value="Genomic_DNA"/>
</dbReference>
<accession>A0A7C8QGP4</accession>
<evidence type="ECO:0000313" key="10">
    <source>
        <dbReference type="Proteomes" id="UP000472727"/>
    </source>
</evidence>
<evidence type="ECO:0000256" key="5">
    <source>
        <dbReference type="ARBA" id="ARBA00022807"/>
    </source>
</evidence>
<dbReference type="InterPro" id="IPR018200">
    <property type="entry name" value="USP_CS"/>
</dbReference>
<dbReference type="EC" id="3.4.19.12" evidence="6"/>
<evidence type="ECO:0000256" key="4">
    <source>
        <dbReference type="ARBA" id="ARBA00022801"/>
    </source>
</evidence>
<evidence type="ECO:0000256" key="6">
    <source>
        <dbReference type="RuleBase" id="RU366025"/>
    </source>
</evidence>
<evidence type="ECO:0000259" key="8">
    <source>
        <dbReference type="PROSITE" id="PS50235"/>
    </source>
</evidence>
<protein>
    <recommendedName>
        <fullName evidence="6">Ubiquitin carboxyl-terminal hydrolase</fullName>
        <ecNumber evidence="6">3.4.19.12</ecNumber>
    </recommendedName>
</protein>
<comment type="similarity">
    <text evidence="6">Belongs to the peptidase C19 family.</text>
</comment>
<feature type="region of interest" description="Disordered" evidence="7">
    <location>
        <begin position="129"/>
        <end position="186"/>
    </location>
</feature>
<comment type="caution">
    <text evidence="9">The sequence shown here is derived from an EMBL/GenBank/DDBJ whole genome shotgun (WGS) entry which is preliminary data.</text>
</comment>
<dbReference type="InterPro" id="IPR028889">
    <property type="entry name" value="USP"/>
</dbReference>
<comment type="catalytic activity">
    <reaction evidence="1 6">
        <text>Thiol-dependent hydrolysis of ester, thioester, amide, peptide and isopeptide bonds formed by the C-terminal Gly of ubiquitin (a 76-residue protein attached to proteins as an intracellular targeting signal).</text>
        <dbReference type="EC" id="3.4.19.12"/>
    </reaction>
</comment>
<dbReference type="PROSITE" id="PS00972">
    <property type="entry name" value="USP_1"/>
    <property type="match status" value="1"/>
</dbReference>
<dbReference type="SUPFAM" id="SSF54001">
    <property type="entry name" value="Cysteine proteinases"/>
    <property type="match status" value="1"/>
</dbReference>
<keyword evidence="4 6" id="KW-0378">Hydrolase</keyword>
<feature type="compositionally biased region" description="Polar residues" evidence="7">
    <location>
        <begin position="577"/>
        <end position="596"/>
    </location>
</feature>
<dbReference type="InterPro" id="IPR001394">
    <property type="entry name" value="Peptidase_C19_UCH"/>
</dbReference>